<organism evidence="2 3">
    <name type="scientific">Pedobacter frigiditerrae</name>
    <dbReference type="NCBI Taxonomy" id="2530452"/>
    <lineage>
        <taxon>Bacteria</taxon>
        <taxon>Pseudomonadati</taxon>
        <taxon>Bacteroidota</taxon>
        <taxon>Sphingobacteriia</taxon>
        <taxon>Sphingobacteriales</taxon>
        <taxon>Sphingobacteriaceae</taxon>
        <taxon>Pedobacter</taxon>
    </lineage>
</organism>
<dbReference type="OrthoDB" id="9911933at2"/>
<evidence type="ECO:0000256" key="1">
    <source>
        <dbReference type="SAM" id="Phobius"/>
    </source>
</evidence>
<dbReference type="RefSeq" id="WP_131552865.1">
    <property type="nucleotide sequence ID" value="NZ_SJSK01000002.1"/>
</dbReference>
<proteinExistence type="predicted"/>
<evidence type="ECO:0000313" key="2">
    <source>
        <dbReference type="EMBL" id="TCC91925.1"/>
    </source>
</evidence>
<dbReference type="AlphaFoldDB" id="A0A4R0MXE7"/>
<name>A0A4R0MXE7_9SPHI</name>
<keyword evidence="1" id="KW-0812">Transmembrane</keyword>
<comment type="caution">
    <text evidence="2">The sequence shown here is derived from an EMBL/GenBank/DDBJ whole genome shotgun (WGS) entry which is preliminary data.</text>
</comment>
<reference evidence="2 3" key="1">
    <citation type="submission" date="2019-02" db="EMBL/GenBank/DDBJ databases">
        <title>Pedobacter sp. RP-1-13 sp. nov., isolated from Arctic soil.</title>
        <authorList>
            <person name="Dahal R.H."/>
        </authorList>
    </citation>
    <scope>NUCLEOTIDE SEQUENCE [LARGE SCALE GENOMIC DNA]</scope>
    <source>
        <strain evidence="2 3">RP-1-13</strain>
    </source>
</reference>
<accession>A0A4R0MXE7</accession>
<keyword evidence="3" id="KW-1185">Reference proteome</keyword>
<keyword evidence="1" id="KW-0472">Membrane</keyword>
<keyword evidence="1" id="KW-1133">Transmembrane helix</keyword>
<gene>
    <name evidence="2" type="ORF">EZ428_09255</name>
</gene>
<evidence type="ECO:0000313" key="3">
    <source>
        <dbReference type="Proteomes" id="UP000292884"/>
    </source>
</evidence>
<dbReference type="EMBL" id="SJSK01000002">
    <property type="protein sequence ID" value="TCC91925.1"/>
    <property type="molecule type" value="Genomic_DNA"/>
</dbReference>
<sequence length="183" mass="22112">MIDNQQQLMNFSKDILYLVGSVLGIIGFIRTFKKREYCSFNYKTDFGNEVEPYLVCLRSNMYNLKVSNSERAVFVVKYPSTAIASFENRKTVLSSTLERASFFPLFKEEEFLVIDNNDFKMDVLYFEYEDKYQNKYRQQFSFDSTEIGNNERIKRTNRSCYLLSKRQYRFMFIWLPLFKRFKH</sequence>
<protein>
    <submittedName>
        <fullName evidence="2">Uncharacterized protein</fullName>
    </submittedName>
</protein>
<feature type="transmembrane region" description="Helical" evidence="1">
    <location>
        <begin position="15"/>
        <end position="32"/>
    </location>
</feature>
<dbReference type="Proteomes" id="UP000292884">
    <property type="component" value="Unassembled WGS sequence"/>
</dbReference>